<feature type="domain" description="Uroporphyrinogen decarboxylase (URO-D)" evidence="7">
    <location>
        <begin position="12"/>
        <end position="334"/>
    </location>
</feature>
<dbReference type="InterPro" id="IPR006360">
    <property type="entry name" value="Mtase_MtaA_CmuA"/>
</dbReference>
<evidence type="ECO:0000313" key="8">
    <source>
        <dbReference type="EMBL" id="MBC8178839.1"/>
    </source>
</evidence>
<dbReference type="GO" id="GO:0015948">
    <property type="term" value="P:methanogenesis"/>
    <property type="evidence" value="ECO:0007669"/>
    <property type="project" value="UniProtKB-KW"/>
</dbReference>
<dbReference type="GO" id="GO:0004853">
    <property type="term" value="F:uroporphyrinogen decarboxylase activity"/>
    <property type="evidence" value="ECO:0007669"/>
    <property type="project" value="InterPro"/>
</dbReference>
<dbReference type="NCBIfam" id="NF004889">
    <property type="entry name" value="PRK06252.1"/>
    <property type="match status" value="1"/>
</dbReference>
<dbReference type="GO" id="GO:0046872">
    <property type="term" value="F:metal ion binding"/>
    <property type="evidence" value="ECO:0007669"/>
    <property type="project" value="UniProtKB-KW"/>
</dbReference>
<dbReference type="PANTHER" id="PTHR47099:SF1">
    <property type="entry name" value="METHYLCOBAMIDE:COM METHYLTRANSFERASE MTBA"/>
    <property type="match status" value="1"/>
</dbReference>
<evidence type="ECO:0000256" key="2">
    <source>
        <dbReference type="ARBA" id="ARBA00022603"/>
    </source>
</evidence>
<dbReference type="PROSITE" id="PS51257">
    <property type="entry name" value="PROKAR_LIPOPROTEIN"/>
    <property type="match status" value="1"/>
</dbReference>
<evidence type="ECO:0000259" key="7">
    <source>
        <dbReference type="Pfam" id="PF01208"/>
    </source>
</evidence>
<keyword evidence="5" id="KW-0862">Zinc</keyword>
<gene>
    <name evidence="8" type="ORF">H8E19_15655</name>
</gene>
<evidence type="ECO:0000313" key="9">
    <source>
        <dbReference type="Proteomes" id="UP000650524"/>
    </source>
</evidence>
<dbReference type="SUPFAM" id="SSF51726">
    <property type="entry name" value="UROD/MetE-like"/>
    <property type="match status" value="1"/>
</dbReference>
<dbReference type="Proteomes" id="UP000650524">
    <property type="component" value="Unassembled WGS sequence"/>
</dbReference>
<dbReference type="GO" id="GO:0008168">
    <property type="term" value="F:methyltransferase activity"/>
    <property type="evidence" value="ECO:0007669"/>
    <property type="project" value="UniProtKB-KW"/>
</dbReference>
<dbReference type="GO" id="GO:0032259">
    <property type="term" value="P:methylation"/>
    <property type="evidence" value="ECO:0007669"/>
    <property type="project" value="UniProtKB-KW"/>
</dbReference>
<evidence type="ECO:0000256" key="5">
    <source>
        <dbReference type="ARBA" id="ARBA00022833"/>
    </source>
</evidence>
<dbReference type="Gene3D" id="3.20.20.210">
    <property type="match status" value="1"/>
</dbReference>
<dbReference type="Pfam" id="PF01208">
    <property type="entry name" value="URO-D"/>
    <property type="match status" value="1"/>
</dbReference>
<evidence type="ECO:0000256" key="1">
    <source>
        <dbReference type="ARBA" id="ARBA00001947"/>
    </source>
</evidence>
<reference evidence="8 9" key="1">
    <citation type="submission" date="2020-08" db="EMBL/GenBank/DDBJ databases">
        <title>Bridging the membrane lipid divide: bacteria of the FCB group superphylum have the potential to synthesize archaeal ether lipids.</title>
        <authorList>
            <person name="Villanueva L."/>
            <person name="Von Meijenfeldt F.A.B."/>
            <person name="Westbye A.B."/>
            <person name="Yadav S."/>
            <person name="Hopmans E.C."/>
            <person name="Dutilh B.E."/>
            <person name="Sinninghe Damste J.S."/>
        </authorList>
    </citation>
    <scope>NUCLEOTIDE SEQUENCE [LARGE SCALE GENOMIC DNA]</scope>
    <source>
        <strain evidence="8">NIOZ-UU27</strain>
    </source>
</reference>
<dbReference type="EC" id="2.1.1.-" evidence="8"/>
<evidence type="ECO:0000256" key="4">
    <source>
        <dbReference type="ARBA" id="ARBA00022723"/>
    </source>
</evidence>
<comment type="caution">
    <text evidence="8">The sequence shown here is derived from an EMBL/GenBank/DDBJ whole genome shotgun (WGS) entry which is preliminary data.</text>
</comment>
<dbReference type="GO" id="GO:0006730">
    <property type="term" value="P:one-carbon metabolic process"/>
    <property type="evidence" value="ECO:0007669"/>
    <property type="project" value="InterPro"/>
</dbReference>
<evidence type="ECO:0000256" key="6">
    <source>
        <dbReference type="ARBA" id="ARBA00022994"/>
    </source>
</evidence>
<comment type="cofactor">
    <cofactor evidence="1">
        <name>Zn(2+)</name>
        <dbReference type="ChEBI" id="CHEBI:29105"/>
    </cofactor>
</comment>
<name>A0A8J6T8U7_9DELT</name>
<organism evidence="8 9">
    <name type="scientific">Candidatus Desulfacyla euxinica</name>
    <dbReference type="NCBI Taxonomy" id="2841693"/>
    <lineage>
        <taxon>Bacteria</taxon>
        <taxon>Deltaproteobacteria</taxon>
        <taxon>Candidatus Desulfacyla</taxon>
    </lineage>
</organism>
<dbReference type="AlphaFoldDB" id="A0A8J6T8U7"/>
<keyword evidence="2 8" id="KW-0489">Methyltransferase</keyword>
<keyword evidence="3 8" id="KW-0808">Transferase</keyword>
<protein>
    <submittedName>
        <fullName evidence="8">MtaA/CmuA family methyltransferase</fullName>
        <ecNumber evidence="8">2.1.1.-</ecNumber>
    </submittedName>
</protein>
<proteinExistence type="predicted"/>
<keyword evidence="4" id="KW-0479">Metal-binding</keyword>
<evidence type="ECO:0000256" key="3">
    <source>
        <dbReference type="ARBA" id="ARBA00022679"/>
    </source>
</evidence>
<dbReference type="GO" id="GO:0006779">
    <property type="term" value="P:porphyrin-containing compound biosynthetic process"/>
    <property type="evidence" value="ECO:0007669"/>
    <property type="project" value="InterPro"/>
</dbReference>
<sequence>MKSTPYNLVMSALYKGVKGDRPPVGNPTSIACHGLMDACGVSFPEAHLNPQAMADLALAGHEILGFDTVMPEYSVDQEAAALGCEIAWGDRDTMPDTKYFPHEDFSDVVVPEDFLEKPSIRVVLDALSILRRHVGGQAAIIGKVMGPWTLGYHMAGTQNFLLQIGMEEKDKIINMLRQLMPATIASAKAQFQAGADIVVLADHATGNLVGAYHYEEYLLPIHKELTAAIEGPLILHVCGNCTDRLEMFADAGFDGYHFEWQVDSKVAVEKVGDRMCLVGNINNAETLYQGTPEDVYKQARYAIDAGVDIIGPECAVPLSTPMDNLKAIVSAVHEGY</sequence>
<dbReference type="PANTHER" id="PTHR47099">
    <property type="entry name" value="METHYLCOBAMIDE:COM METHYLTRANSFERASE MTBA"/>
    <property type="match status" value="1"/>
</dbReference>
<dbReference type="InterPro" id="IPR052024">
    <property type="entry name" value="Methanogen_methyltrans"/>
</dbReference>
<dbReference type="EMBL" id="JACNJD010000319">
    <property type="protein sequence ID" value="MBC8178839.1"/>
    <property type="molecule type" value="Genomic_DNA"/>
</dbReference>
<dbReference type="InterPro" id="IPR038071">
    <property type="entry name" value="UROD/MetE-like_sf"/>
</dbReference>
<keyword evidence="6" id="KW-0484">Methanogenesis</keyword>
<dbReference type="InterPro" id="IPR000257">
    <property type="entry name" value="Uroporphyrinogen_deCOase"/>
</dbReference>
<dbReference type="NCBIfam" id="TIGR01463">
    <property type="entry name" value="mtaA_cmuA"/>
    <property type="match status" value="1"/>
</dbReference>
<accession>A0A8J6T8U7</accession>